<dbReference type="InterPro" id="IPR001001">
    <property type="entry name" value="DNA_polIII_beta"/>
</dbReference>
<evidence type="ECO:0000256" key="3">
    <source>
        <dbReference type="ARBA" id="ARBA00022490"/>
    </source>
</evidence>
<keyword evidence="4 12" id="KW-0808">Transferase</keyword>
<evidence type="ECO:0000256" key="6">
    <source>
        <dbReference type="ARBA" id="ARBA00022705"/>
    </source>
</evidence>
<dbReference type="PANTHER" id="PTHR30478:SF0">
    <property type="entry name" value="BETA SLIDING CLAMP"/>
    <property type="match status" value="1"/>
</dbReference>
<dbReference type="Pfam" id="PF02767">
    <property type="entry name" value="DNA_pol3_beta_2"/>
    <property type="match status" value="1"/>
</dbReference>
<dbReference type="RefSeq" id="WP_220566141.1">
    <property type="nucleotide sequence ID" value="NZ_CP074134.1"/>
</dbReference>
<dbReference type="NCBIfam" id="TIGR00663">
    <property type="entry name" value="dnan"/>
    <property type="match status" value="1"/>
</dbReference>
<dbReference type="PANTHER" id="PTHR30478">
    <property type="entry name" value="DNA POLYMERASE III SUBUNIT BETA"/>
    <property type="match status" value="1"/>
</dbReference>
<name>A0ABX8BZT5_9ACTN</name>
<feature type="domain" description="DNA polymerase III beta sliding clamp central" evidence="10">
    <location>
        <begin position="138"/>
        <end position="253"/>
    </location>
</feature>
<evidence type="ECO:0000313" key="12">
    <source>
        <dbReference type="EMBL" id="QUX26346.1"/>
    </source>
</evidence>
<keyword evidence="6" id="KW-0235">DNA replication</keyword>
<proteinExistence type="inferred from homology"/>
<dbReference type="Proteomes" id="UP000676079">
    <property type="component" value="Plasmid unnamed2"/>
</dbReference>
<reference evidence="13" key="1">
    <citation type="submission" date="2021-05" db="EMBL/GenBank/DDBJ databases">
        <title>Direct Submission.</title>
        <authorList>
            <person name="Li K."/>
            <person name="Gao J."/>
        </authorList>
    </citation>
    <scope>NUCLEOTIDE SEQUENCE [LARGE SCALE GENOMIC DNA]</scope>
    <source>
        <strain evidence="13">Mg02</strain>
        <plasmid evidence="13">unnamed2</plasmid>
    </source>
</reference>
<geneLocation type="plasmid" evidence="12 13">
    <name>unnamed2</name>
</geneLocation>
<evidence type="ECO:0000259" key="10">
    <source>
        <dbReference type="Pfam" id="PF02767"/>
    </source>
</evidence>
<evidence type="ECO:0000313" key="13">
    <source>
        <dbReference type="Proteomes" id="UP000676079"/>
    </source>
</evidence>
<dbReference type="InterPro" id="IPR022635">
    <property type="entry name" value="DNA_polIII_beta_C"/>
</dbReference>
<dbReference type="Gene3D" id="3.10.150.10">
    <property type="entry name" value="DNA Polymerase III, subunit A, domain 2"/>
    <property type="match status" value="3"/>
</dbReference>
<keyword evidence="5 12" id="KW-0548">Nucleotidyltransferase</keyword>
<evidence type="ECO:0000256" key="1">
    <source>
        <dbReference type="ARBA" id="ARBA00004496"/>
    </source>
</evidence>
<feature type="domain" description="DNA polymerase III beta sliding clamp N-terminal" evidence="9">
    <location>
        <begin position="18"/>
        <end position="128"/>
    </location>
</feature>
<comment type="similarity">
    <text evidence="2">Belongs to the beta sliding clamp family.</text>
</comment>
<keyword evidence="13" id="KW-1185">Reference proteome</keyword>
<organism evidence="12 13">
    <name type="scientific">Nocardiopsis changdeensis</name>
    <dbReference type="NCBI Taxonomy" id="2831969"/>
    <lineage>
        <taxon>Bacteria</taxon>
        <taxon>Bacillati</taxon>
        <taxon>Actinomycetota</taxon>
        <taxon>Actinomycetes</taxon>
        <taxon>Streptosporangiales</taxon>
        <taxon>Nocardiopsidaceae</taxon>
        <taxon>Nocardiopsis</taxon>
    </lineage>
</organism>
<dbReference type="Pfam" id="PF00712">
    <property type="entry name" value="DNA_pol3_beta"/>
    <property type="match status" value="1"/>
</dbReference>
<keyword evidence="3" id="KW-0963">Cytoplasm</keyword>
<evidence type="ECO:0000259" key="11">
    <source>
        <dbReference type="Pfam" id="PF02768"/>
    </source>
</evidence>
<keyword evidence="8" id="KW-0238">DNA-binding</keyword>
<protein>
    <submittedName>
        <fullName evidence="12">DNA polymerase III subunit beta</fullName>
        <ecNumber evidence="12">2.7.7.7</ecNumber>
    </submittedName>
</protein>
<keyword evidence="12" id="KW-0614">Plasmid</keyword>
<keyword evidence="7" id="KW-0239">DNA-directed DNA polymerase</keyword>
<dbReference type="GO" id="GO:0003887">
    <property type="term" value="F:DNA-directed DNA polymerase activity"/>
    <property type="evidence" value="ECO:0007669"/>
    <property type="project" value="UniProtKB-EC"/>
</dbReference>
<evidence type="ECO:0000259" key="9">
    <source>
        <dbReference type="Pfam" id="PF00712"/>
    </source>
</evidence>
<evidence type="ECO:0000256" key="5">
    <source>
        <dbReference type="ARBA" id="ARBA00022695"/>
    </source>
</evidence>
<dbReference type="CDD" id="cd00140">
    <property type="entry name" value="beta_clamp"/>
    <property type="match status" value="1"/>
</dbReference>
<dbReference type="InterPro" id="IPR046938">
    <property type="entry name" value="DNA_clamp_sf"/>
</dbReference>
<sequence length="387" mass="41399">MTTATATRTATITGSAGHLADQIGWVAAHLPTRPAVPVLVGVRLSATPDGAVTARGTDYEVWACADLDVDTDGLVDVVLPGRLLSALLSSLPRHLMVTLAVDHDQVRVTCGPTRASLRTLPLEEYPDFPAWPEPLGTVDAHDLAQAVSRIVAAASTDVELVALTGIHLAFGPQGMQAEATDRYRFALATAPWTPTLDGDDTTHTALVPALTLHQTTKALAKSETVNIGRDGDTVSLTGDGRRLMTRLLDGEFPTWERMHTLAQGQDIEVDVAITALRDTIKRVSLFAERTTPLRISITGEGLVVRSGSEDLGAVAEDVDAHVETDRDLVVHVQPHFLTEALAAIPGETVRLSFGHPEKPFLARPGDEEQSGLMWLVMPVRQPTGGTR</sequence>
<dbReference type="Pfam" id="PF02768">
    <property type="entry name" value="DNA_pol3_beta_3"/>
    <property type="match status" value="1"/>
</dbReference>
<evidence type="ECO:0000256" key="7">
    <source>
        <dbReference type="ARBA" id="ARBA00022932"/>
    </source>
</evidence>
<comment type="subcellular location">
    <subcellularLocation>
        <location evidence="1">Cytoplasm</location>
    </subcellularLocation>
</comment>
<dbReference type="SUPFAM" id="SSF55979">
    <property type="entry name" value="DNA clamp"/>
    <property type="match status" value="3"/>
</dbReference>
<evidence type="ECO:0000256" key="8">
    <source>
        <dbReference type="ARBA" id="ARBA00023125"/>
    </source>
</evidence>
<gene>
    <name evidence="12" type="primary">dnaN</name>
    <name evidence="12" type="ORF">KGD84_32110</name>
</gene>
<dbReference type="EC" id="2.7.7.7" evidence="12"/>
<dbReference type="EMBL" id="CP074134">
    <property type="protein sequence ID" value="QUX26346.1"/>
    <property type="molecule type" value="Genomic_DNA"/>
</dbReference>
<evidence type="ECO:0000256" key="2">
    <source>
        <dbReference type="ARBA" id="ARBA00010752"/>
    </source>
</evidence>
<accession>A0ABX8BZT5</accession>
<dbReference type="SMART" id="SM00480">
    <property type="entry name" value="POL3Bc"/>
    <property type="match status" value="1"/>
</dbReference>
<evidence type="ECO:0000256" key="4">
    <source>
        <dbReference type="ARBA" id="ARBA00022679"/>
    </source>
</evidence>
<feature type="domain" description="DNA polymerase III beta sliding clamp C-terminal" evidence="11">
    <location>
        <begin position="263"/>
        <end position="378"/>
    </location>
</feature>
<dbReference type="InterPro" id="IPR022637">
    <property type="entry name" value="DNA_polIII_beta_cen"/>
</dbReference>
<dbReference type="InterPro" id="IPR022634">
    <property type="entry name" value="DNA_polIII_beta_N"/>
</dbReference>